<proteinExistence type="predicted"/>
<keyword evidence="2" id="KW-0812">Transmembrane</keyword>
<evidence type="ECO:0000256" key="1">
    <source>
        <dbReference type="SAM" id="MobiDB-lite"/>
    </source>
</evidence>
<evidence type="ECO:0000313" key="4">
    <source>
        <dbReference type="RefSeq" id="XP_053060410.1"/>
    </source>
</evidence>
<protein>
    <submittedName>
        <fullName evidence="4">Collagen alpha-2(I) chain-like isoform X1</fullName>
    </submittedName>
</protein>
<accession>A0ABM3NLT7</accession>
<evidence type="ECO:0000313" key="3">
    <source>
        <dbReference type="Proteomes" id="UP001652583"/>
    </source>
</evidence>
<dbReference type="RefSeq" id="XP_053060410.1">
    <property type="nucleotide sequence ID" value="XM_053204435.1"/>
</dbReference>
<dbReference type="Proteomes" id="UP001652583">
    <property type="component" value="Chromosome D4"/>
</dbReference>
<evidence type="ECO:0000256" key="2">
    <source>
        <dbReference type="SAM" id="Phobius"/>
    </source>
</evidence>
<keyword evidence="2" id="KW-1133">Transmembrane helix</keyword>
<gene>
    <name evidence="4" type="primary">LOC128312067</name>
</gene>
<feature type="region of interest" description="Disordered" evidence="1">
    <location>
        <begin position="224"/>
        <end position="257"/>
    </location>
</feature>
<reference evidence="4" key="1">
    <citation type="submission" date="2025-08" db="UniProtKB">
        <authorList>
            <consortium name="RefSeq"/>
        </authorList>
    </citation>
    <scope>IDENTIFICATION</scope>
    <source>
        <tissue evidence="4">Blood</tissue>
    </source>
</reference>
<dbReference type="GeneID" id="128312067"/>
<keyword evidence="2" id="KW-0472">Membrane</keyword>
<feature type="transmembrane region" description="Helical" evidence="2">
    <location>
        <begin position="294"/>
        <end position="312"/>
    </location>
</feature>
<sequence>MFSCCVPVSRGCRLRGARGRDASRPWRHWVRSCTGRLRSLARRDPKKSTDEIGKRLAESGFTRPTELCVCPVAQEGHPGPVEREAALRFGEAGPGVGLGKPPPAPRLRRKVFVHRSWDQYLESPESEPEGEKAGGGRWGCTGPGWCWATLGGAPGGWCGARSGLRAPGCGLQGAEVLVWVPGRGFSARLWESGAGAKAGSAPEPGPKASGASAYLQAGVVSGATPAGAREPAGDLGPVRGQRAPEQGQLGPAPAGSTVPAFAPNTAPAIALLPAPATALDPTWMSAKNQGVEDLYRVLFLSYFIFCLLYFISNSFSNP</sequence>
<name>A0ABM3NLT7_ACIJB</name>
<keyword evidence="3" id="KW-1185">Reference proteome</keyword>
<organism evidence="3 4">
    <name type="scientific">Acinonyx jubatus</name>
    <name type="common">Cheetah</name>
    <dbReference type="NCBI Taxonomy" id="32536"/>
    <lineage>
        <taxon>Eukaryota</taxon>
        <taxon>Metazoa</taxon>
        <taxon>Chordata</taxon>
        <taxon>Craniata</taxon>
        <taxon>Vertebrata</taxon>
        <taxon>Euteleostomi</taxon>
        <taxon>Mammalia</taxon>
        <taxon>Eutheria</taxon>
        <taxon>Laurasiatheria</taxon>
        <taxon>Carnivora</taxon>
        <taxon>Feliformia</taxon>
        <taxon>Felidae</taxon>
        <taxon>Felinae</taxon>
        <taxon>Acinonyx</taxon>
    </lineage>
</organism>